<name>A0A8J2FTF3_9BACT</name>
<dbReference type="AlphaFoldDB" id="A0A8J2FTF3"/>
<dbReference type="GO" id="GO:0005507">
    <property type="term" value="F:copper ion binding"/>
    <property type="evidence" value="ECO:0007669"/>
    <property type="project" value="InterPro"/>
</dbReference>
<dbReference type="RefSeq" id="WP_174582283.1">
    <property type="nucleotide sequence ID" value="NZ_CAJNOB010000045.1"/>
</dbReference>
<accession>A0A8J2FTF3</accession>
<dbReference type="InterPro" id="IPR011706">
    <property type="entry name" value="Cu-oxidase_C"/>
</dbReference>
<dbReference type="Gene3D" id="2.60.40.420">
    <property type="entry name" value="Cupredoxins - blue copper proteins"/>
    <property type="match status" value="2"/>
</dbReference>
<dbReference type="PROSITE" id="PS00079">
    <property type="entry name" value="MULTICOPPER_OXIDASE1"/>
    <property type="match status" value="1"/>
</dbReference>
<dbReference type="PANTHER" id="PTHR11709">
    <property type="entry name" value="MULTI-COPPER OXIDASE"/>
    <property type="match status" value="1"/>
</dbReference>
<dbReference type="Proteomes" id="UP000663859">
    <property type="component" value="Unassembled WGS sequence"/>
</dbReference>
<evidence type="ECO:0000256" key="3">
    <source>
        <dbReference type="ARBA" id="ARBA00023008"/>
    </source>
</evidence>
<dbReference type="InterPro" id="IPR008972">
    <property type="entry name" value="Cupredoxin"/>
</dbReference>
<keyword evidence="2" id="KW-0560">Oxidoreductase</keyword>
<dbReference type="PANTHER" id="PTHR11709:SF394">
    <property type="entry name" value="FI03373P-RELATED"/>
    <property type="match status" value="1"/>
</dbReference>
<dbReference type="InterPro" id="IPR002355">
    <property type="entry name" value="Cu_oxidase_Cu_BS"/>
</dbReference>
<keyword evidence="7" id="KW-1185">Reference proteome</keyword>
<evidence type="ECO:0000259" key="5">
    <source>
        <dbReference type="Pfam" id="PF07732"/>
    </source>
</evidence>
<gene>
    <name evidence="6" type="ORF">MPNT_50008</name>
</gene>
<evidence type="ECO:0000313" key="7">
    <source>
        <dbReference type="Proteomes" id="UP000663859"/>
    </source>
</evidence>
<feature type="domain" description="Plastocyanin-like" evidence="4">
    <location>
        <begin position="229"/>
        <end position="316"/>
    </location>
</feature>
<evidence type="ECO:0000259" key="4">
    <source>
        <dbReference type="Pfam" id="PF07731"/>
    </source>
</evidence>
<dbReference type="PROSITE" id="PS00080">
    <property type="entry name" value="MULTICOPPER_OXIDASE2"/>
    <property type="match status" value="1"/>
</dbReference>
<sequence>MKPIPFRCVLAGFLWITLCGLGGAPPLFAAFHRITLKAARMPSGQLAYQMERHLMEENGKTRDLTSLYAKGPTIPGPTLVLQEGDKAEVTLEHGIEGSHDPVSIHVHGVHYKFPSDGTTKMLNGVQDQVAYPGKPYTYEWDAALGTAGTWPYHDHAFGDPMVGAEDKGLFGTVIVNPKGNKIAALIDGQITQVDLSQIKREFIVWMHETTIWGQELNHIVHREVPLWTNPMFGAKLGDLVRFHVLGLGTAFHTFHLHGHRWLDPGTQAIVDTVVIGPVSRTSFVVKAGEGVGPGYWHYHCHVVQHMQSGMMGKFRVIP</sequence>
<dbReference type="Pfam" id="PF07732">
    <property type="entry name" value="Cu-oxidase_3"/>
    <property type="match status" value="1"/>
</dbReference>
<evidence type="ECO:0000313" key="6">
    <source>
        <dbReference type="EMBL" id="CAF0702239.1"/>
    </source>
</evidence>
<protein>
    <submittedName>
        <fullName evidence="6">Multicopper oxidase type 3</fullName>
    </submittedName>
</protein>
<comment type="caution">
    <text evidence="6">The sequence shown here is derived from an EMBL/GenBank/DDBJ whole genome shotgun (WGS) entry which is preliminary data.</text>
</comment>
<dbReference type="Pfam" id="PF07731">
    <property type="entry name" value="Cu-oxidase_2"/>
    <property type="match status" value="1"/>
</dbReference>
<evidence type="ECO:0000256" key="2">
    <source>
        <dbReference type="ARBA" id="ARBA00023002"/>
    </source>
</evidence>
<dbReference type="InterPro" id="IPR033138">
    <property type="entry name" value="Cu_oxidase_CS"/>
</dbReference>
<dbReference type="GO" id="GO:0016491">
    <property type="term" value="F:oxidoreductase activity"/>
    <property type="evidence" value="ECO:0007669"/>
    <property type="project" value="UniProtKB-KW"/>
</dbReference>
<dbReference type="InterPro" id="IPR045087">
    <property type="entry name" value="Cu-oxidase_fam"/>
</dbReference>
<keyword evidence="1" id="KW-0479">Metal-binding</keyword>
<feature type="domain" description="Plastocyanin-like" evidence="5">
    <location>
        <begin position="73"/>
        <end position="178"/>
    </location>
</feature>
<reference evidence="6" key="1">
    <citation type="submission" date="2021-02" db="EMBL/GenBank/DDBJ databases">
        <authorList>
            <person name="Cremers G."/>
            <person name="Picone N."/>
        </authorList>
    </citation>
    <scope>NUCLEOTIDE SEQUENCE</scope>
    <source>
        <strain evidence="6">PQ17</strain>
    </source>
</reference>
<organism evidence="6 7">
    <name type="scientific">Candidatus Methylacidithermus pantelleriae</name>
    <dbReference type="NCBI Taxonomy" id="2744239"/>
    <lineage>
        <taxon>Bacteria</taxon>
        <taxon>Pseudomonadati</taxon>
        <taxon>Verrucomicrobiota</taxon>
        <taxon>Methylacidiphilae</taxon>
        <taxon>Methylacidiphilales</taxon>
        <taxon>Methylacidiphilaceae</taxon>
        <taxon>Candidatus Methylacidithermus</taxon>
    </lineage>
</organism>
<evidence type="ECO:0000256" key="1">
    <source>
        <dbReference type="ARBA" id="ARBA00022723"/>
    </source>
</evidence>
<dbReference type="InterPro" id="IPR011707">
    <property type="entry name" value="Cu-oxidase-like_N"/>
</dbReference>
<keyword evidence="3" id="KW-0186">Copper</keyword>
<dbReference type="EMBL" id="CAJNOB010000045">
    <property type="protein sequence ID" value="CAF0702239.1"/>
    <property type="molecule type" value="Genomic_DNA"/>
</dbReference>
<proteinExistence type="predicted"/>
<dbReference type="SUPFAM" id="SSF49503">
    <property type="entry name" value="Cupredoxins"/>
    <property type="match status" value="2"/>
</dbReference>